<accession>A0A7W4VF42</accession>
<feature type="DNA-binding region" description="H-T-H motif" evidence="2">
    <location>
        <begin position="33"/>
        <end position="52"/>
    </location>
</feature>
<feature type="domain" description="HTH tetR-type" evidence="3">
    <location>
        <begin position="10"/>
        <end position="70"/>
    </location>
</feature>
<dbReference type="AlphaFoldDB" id="A0A7W4VF42"/>
<dbReference type="InterPro" id="IPR009057">
    <property type="entry name" value="Homeodomain-like_sf"/>
</dbReference>
<evidence type="ECO:0000256" key="1">
    <source>
        <dbReference type="ARBA" id="ARBA00023125"/>
    </source>
</evidence>
<dbReference type="InterPro" id="IPR050624">
    <property type="entry name" value="HTH-type_Tx_Regulator"/>
</dbReference>
<organism evidence="4 5">
    <name type="scientific">Cupriavidus alkaliphilus</name>
    <dbReference type="NCBI Taxonomy" id="942866"/>
    <lineage>
        <taxon>Bacteria</taxon>
        <taxon>Pseudomonadati</taxon>
        <taxon>Pseudomonadota</taxon>
        <taxon>Betaproteobacteria</taxon>
        <taxon>Burkholderiales</taxon>
        <taxon>Burkholderiaceae</taxon>
        <taxon>Cupriavidus</taxon>
    </lineage>
</organism>
<evidence type="ECO:0000313" key="4">
    <source>
        <dbReference type="EMBL" id="MBB3009953.1"/>
    </source>
</evidence>
<name>A0A7W4VF42_9BURK</name>
<dbReference type="Pfam" id="PF00440">
    <property type="entry name" value="TetR_N"/>
    <property type="match status" value="1"/>
</dbReference>
<reference evidence="4 5" key="1">
    <citation type="submission" date="2020-08" db="EMBL/GenBank/DDBJ databases">
        <title>Genomic Encyclopedia of Type Strains, Phase IV (KMG-V): Genome sequencing to study the core and pangenomes of soil and plant-associated prokaryotes.</title>
        <authorList>
            <person name="Whitman W."/>
        </authorList>
    </citation>
    <scope>NUCLEOTIDE SEQUENCE [LARGE SCALE GENOMIC DNA]</scope>
    <source>
        <strain evidence="4 5">SLV-2362</strain>
    </source>
</reference>
<dbReference type="Proteomes" id="UP000578036">
    <property type="component" value="Unassembled WGS sequence"/>
</dbReference>
<dbReference type="InterPro" id="IPR025722">
    <property type="entry name" value="TetR"/>
</dbReference>
<protein>
    <submittedName>
        <fullName evidence="4">AcrR family transcriptional regulator</fullName>
    </submittedName>
</protein>
<sequence>MGINRRNDSRLTRNRILEFSLRQLNELGAPSVTTTSIAEGMGISPGLLYYHFRNKYDIINSLFESFEQEMDRLLKCPRGHAITLKWSWSHIQYLSEFMWSYRFLYLDINDLLLHSRTLEVKFKRIVERKKDFALEFCGQLLEFGEMEATPEQLDAMCTSIVVVITYWLSFQFLQHARHYNDAERIRAHLHGSSYHIISILAPHLRGGAREAYNQLICEYEVSTQGRPFEAGDGHRPLSIDDAAIALDDGRDLGSIHAAIRHGRTRAVEHVMVDQTDVQK</sequence>
<gene>
    <name evidence="4" type="ORF">FHX61_004629</name>
</gene>
<dbReference type="Gene3D" id="1.10.357.10">
    <property type="entry name" value="Tetracycline Repressor, domain 2"/>
    <property type="match status" value="1"/>
</dbReference>
<dbReference type="PANTHER" id="PTHR43479">
    <property type="entry name" value="ACREF/ENVCD OPERON REPRESSOR-RELATED"/>
    <property type="match status" value="1"/>
</dbReference>
<dbReference type="PANTHER" id="PTHR43479:SF12">
    <property type="entry name" value="TRANSCRIPTIONAL REGULATORY PROTEIN"/>
    <property type="match status" value="1"/>
</dbReference>
<dbReference type="PROSITE" id="PS50977">
    <property type="entry name" value="HTH_TETR_2"/>
    <property type="match status" value="1"/>
</dbReference>
<dbReference type="InterPro" id="IPR001647">
    <property type="entry name" value="HTH_TetR"/>
</dbReference>
<dbReference type="SUPFAM" id="SSF46689">
    <property type="entry name" value="Homeodomain-like"/>
    <property type="match status" value="1"/>
</dbReference>
<proteinExistence type="predicted"/>
<dbReference type="EMBL" id="JACHWF010000006">
    <property type="protein sequence ID" value="MBB3009953.1"/>
    <property type="molecule type" value="Genomic_DNA"/>
</dbReference>
<keyword evidence="5" id="KW-1185">Reference proteome</keyword>
<evidence type="ECO:0000313" key="5">
    <source>
        <dbReference type="Proteomes" id="UP000578036"/>
    </source>
</evidence>
<dbReference type="PRINTS" id="PR00455">
    <property type="entry name" value="HTHTETR"/>
</dbReference>
<keyword evidence="1 2" id="KW-0238">DNA-binding</keyword>
<dbReference type="GO" id="GO:0003677">
    <property type="term" value="F:DNA binding"/>
    <property type="evidence" value="ECO:0007669"/>
    <property type="project" value="UniProtKB-UniRule"/>
</dbReference>
<evidence type="ECO:0000259" key="3">
    <source>
        <dbReference type="PROSITE" id="PS50977"/>
    </source>
</evidence>
<comment type="caution">
    <text evidence="4">The sequence shown here is derived from an EMBL/GenBank/DDBJ whole genome shotgun (WGS) entry which is preliminary data.</text>
</comment>
<dbReference type="Pfam" id="PF13972">
    <property type="entry name" value="TetR"/>
    <property type="match status" value="1"/>
</dbReference>
<evidence type="ECO:0000256" key="2">
    <source>
        <dbReference type="PROSITE-ProRule" id="PRU00335"/>
    </source>
</evidence>